<dbReference type="Proteomes" id="UP000092403">
    <property type="component" value="Unassembled WGS sequence"/>
</dbReference>
<dbReference type="EMBL" id="LNGE01000040">
    <property type="protein sequence ID" value="KYC44847.1"/>
    <property type="molecule type" value="Genomic_DNA"/>
</dbReference>
<accession>A0A150IWG2</accession>
<dbReference type="AlphaFoldDB" id="A0A150IIS1"/>
<sequence length="611" mass="72164">MVQLSVDNTILNNPYRFFGSVKDLREQFKEEWIEFLYKYASYNQSSLILNTAPNRIGKTITTLKFFHDESETYDEIDWVESGYRRTLYLTDRHRQITEVKNTLKELDLNYFRQWWGIKYSCQRKSEPLHKFLLDNHVTSGVICQNCYLKDNCRYWLQFKVIKGYIVGAPKEFLPTKYIQKKQWDSIVVDEVLDKARKIYPTCPEIPEEVFTAYGISETLYYLDYETVKDFTENILKYQTLQADIKKSAEEFLGLDYDLVYQEDTLKERWDYLKAEGGLNQFHVLNKLTRKLRKESDLIYDPGFNNLMKFYNNLNTTTEWLEYCFMYGFRPHFYKPYLDDVFDLQGKHRSNIIILNTSLDRPIFDCLTEKQRTHFIPINEFTFNIVNKDSRLLHYNMLFRSCRKGSLFETDDFGRINFGEDGLPIVKKGYGKEVIEMAKNIADFGRARNLRVGLITYKEAEELFKPHVNVIGHFGGHQGSNAFDDVDLLVIVGTYHLNQTALYHKHYIIHNEFLGDNPAKWNKSQYVNGVRINLSDNEKLNQVKLYKLKEEHQQAIFRSGANVYPGKMVVVFGYVPPGVEEVLDYRIFNSNRGLKISLSKWLKKSETQKQDV</sequence>
<protein>
    <submittedName>
        <fullName evidence="1">Uncharacterized protein</fullName>
    </submittedName>
</protein>
<evidence type="ECO:0000313" key="3">
    <source>
        <dbReference type="Proteomes" id="UP000092401"/>
    </source>
</evidence>
<proteinExistence type="predicted"/>
<organism evidence="1 3">
    <name type="scientific">Candidatus Methanofastidiosum methylothiophilum</name>
    <dbReference type="NCBI Taxonomy" id="1705564"/>
    <lineage>
        <taxon>Archaea</taxon>
        <taxon>Methanobacteriati</taxon>
        <taxon>Methanobacteriota</taxon>
        <taxon>Stenosarchaea group</taxon>
        <taxon>Candidatus Methanofastidiosia</taxon>
        <taxon>Candidatus Methanofastidiosales</taxon>
        <taxon>Candidatus Methanofastidiosaceae</taxon>
        <taxon>Candidatus Methanofastidiosum</taxon>
    </lineage>
</organism>
<evidence type="ECO:0000313" key="1">
    <source>
        <dbReference type="EMBL" id="KYC44847.1"/>
    </source>
</evidence>
<dbReference type="Proteomes" id="UP000092401">
    <property type="component" value="Unassembled WGS sequence"/>
</dbReference>
<gene>
    <name evidence="1" type="ORF">APG10_01387</name>
    <name evidence="2" type="ORF">APG12_01537</name>
</gene>
<evidence type="ECO:0000313" key="4">
    <source>
        <dbReference type="Proteomes" id="UP000092403"/>
    </source>
</evidence>
<evidence type="ECO:0000313" key="2">
    <source>
        <dbReference type="EMBL" id="KYC49341.1"/>
    </source>
</evidence>
<reference evidence="3 4" key="1">
    <citation type="journal article" date="2016" name="ISME J.">
        <title>Chasing the elusive Euryarchaeota class WSA2: genomes reveal a uniquely fastidious methyl-reducing methanogen.</title>
        <authorList>
            <person name="Nobu M.K."/>
            <person name="Narihiro T."/>
            <person name="Kuroda K."/>
            <person name="Mei R."/>
            <person name="Liu W.T."/>
        </authorList>
    </citation>
    <scope>NUCLEOTIDE SEQUENCE [LARGE SCALE GENOMIC DNA]</scope>
    <source>
        <strain evidence="1">B03fssc0709_Meth_Bin005</strain>
        <strain evidence="2">BMIXfssc0709_Meth_Bin006</strain>
    </source>
</reference>
<comment type="caution">
    <text evidence="1">The sequence shown here is derived from an EMBL/GenBank/DDBJ whole genome shotgun (WGS) entry which is preliminary data.</text>
</comment>
<name>A0A150IIS1_9EURY</name>
<accession>A0A150IIS1</accession>
<dbReference type="EMBL" id="LNJC01000038">
    <property type="protein sequence ID" value="KYC49341.1"/>
    <property type="molecule type" value="Genomic_DNA"/>
</dbReference>